<dbReference type="InterPro" id="IPR044148">
    <property type="entry name" value="ALDH_GabD1-like"/>
</dbReference>
<proteinExistence type="inferred from homology"/>
<evidence type="ECO:0000313" key="5">
    <source>
        <dbReference type="EMBL" id="SKC89322.1"/>
    </source>
</evidence>
<dbReference type="PANTHER" id="PTHR43217">
    <property type="entry name" value="SUCCINATE SEMIALDEHYDE DEHYDROGENASE [NAD(P)+] SAD"/>
    <property type="match status" value="1"/>
</dbReference>
<keyword evidence="6" id="KW-1185">Reference proteome</keyword>
<dbReference type="SUPFAM" id="SSF53720">
    <property type="entry name" value="ALDH-like"/>
    <property type="match status" value="1"/>
</dbReference>
<evidence type="ECO:0000313" key="6">
    <source>
        <dbReference type="Proteomes" id="UP000190961"/>
    </source>
</evidence>
<evidence type="ECO:0000256" key="1">
    <source>
        <dbReference type="ARBA" id="ARBA00009986"/>
    </source>
</evidence>
<gene>
    <name evidence="5" type="ORF">SAMN05660236_5822</name>
</gene>
<keyword evidence="3" id="KW-0560">Oxidoreductase</keyword>
<name>A0A1T5MM84_9BACT</name>
<dbReference type="InterPro" id="IPR015590">
    <property type="entry name" value="Aldehyde_DH_dom"/>
</dbReference>
<sequence>MLKSIHPFDQSVIDEFPLHTPHDIQAKLDKASLAFSLWKKTTLVQRSEMMLRVAAVLRKNKEEYARTITWEMGKVISESRAEIEKCAVGCEYFAKHAENFLADKRIDTDAYKSLVAYQPIGAVLAIMPWNFPFWQVFRYAAPALMAGNVGLLKHSSNVTKCSMTIEKIFHEAGFPDGVFQSLIIQNTAIESILESRIVQGVALTGSESAGAKVGALAGKNIKKSVLELGGSDPFIVLEDADLDLTVKVATQSRMQNAGQSCIAAKRFIVHEKIKEEFVERFRISIEALRQGNPFDEKITTGPLARIDLAEDLEKQLKQSIQQGARIVTGGERNEGNFQPALLDHVKPGIIAFDEETFGPLAAVTSACSEQEAIAFANASRYGLGASIWTTDRDRGERVAREVEAGSVFINSLMKSDVRLPFGGIKKSGYGRELSEEGIHEFVNIKTISIA</sequence>
<evidence type="ECO:0000256" key="2">
    <source>
        <dbReference type="ARBA" id="ARBA00022857"/>
    </source>
</evidence>
<dbReference type="FunFam" id="3.40.309.10:FF:000009">
    <property type="entry name" value="Aldehyde dehydrogenase A"/>
    <property type="match status" value="1"/>
</dbReference>
<dbReference type="FunFam" id="3.40.605.10:FF:000012">
    <property type="entry name" value="NAD-dependent succinate-semialdehyde dehydrogenase"/>
    <property type="match status" value="1"/>
</dbReference>
<dbReference type="CDD" id="cd07100">
    <property type="entry name" value="ALDH_SSADH1_GabD1"/>
    <property type="match status" value="1"/>
</dbReference>
<comment type="similarity">
    <text evidence="1">Belongs to the aldehyde dehydrogenase family.</text>
</comment>
<dbReference type="InterPro" id="IPR016162">
    <property type="entry name" value="Ald_DH_N"/>
</dbReference>
<dbReference type="InterPro" id="IPR016163">
    <property type="entry name" value="Ald_DH_C"/>
</dbReference>
<dbReference type="STRING" id="688867.SAMN05660236_5822"/>
<reference evidence="5 6" key="1">
    <citation type="submission" date="2017-02" db="EMBL/GenBank/DDBJ databases">
        <authorList>
            <person name="Peterson S.W."/>
        </authorList>
    </citation>
    <scope>NUCLEOTIDE SEQUENCE [LARGE SCALE GENOMIC DNA]</scope>
    <source>
        <strain evidence="5 6">DSM 25262</strain>
    </source>
</reference>
<protein>
    <submittedName>
        <fullName evidence="5">Succinate-semialdehyde dehydrogenase / glutarate-semialdehyde dehydrogenase</fullName>
    </submittedName>
</protein>
<dbReference type="Proteomes" id="UP000190961">
    <property type="component" value="Unassembled WGS sequence"/>
</dbReference>
<evidence type="ECO:0000256" key="3">
    <source>
        <dbReference type="ARBA" id="ARBA00023002"/>
    </source>
</evidence>
<dbReference type="OrthoDB" id="9762913at2"/>
<dbReference type="GO" id="GO:0004777">
    <property type="term" value="F:succinate-semialdehyde dehydrogenase (NAD+) activity"/>
    <property type="evidence" value="ECO:0007669"/>
    <property type="project" value="TreeGrafter"/>
</dbReference>
<dbReference type="Pfam" id="PF00171">
    <property type="entry name" value="Aldedh"/>
    <property type="match status" value="1"/>
</dbReference>
<dbReference type="Gene3D" id="3.40.309.10">
    <property type="entry name" value="Aldehyde Dehydrogenase, Chain A, domain 2"/>
    <property type="match status" value="1"/>
</dbReference>
<dbReference type="GO" id="GO:0004030">
    <property type="term" value="F:aldehyde dehydrogenase [NAD(P)+] activity"/>
    <property type="evidence" value="ECO:0007669"/>
    <property type="project" value="InterPro"/>
</dbReference>
<dbReference type="RefSeq" id="WP_079690319.1">
    <property type="nucleotide sequence ID" value="NZ_FUZU01000005.1"/>
</dbReference>
<evidence type="ECO:0000259" key="4">
    <source>
        <dbReference type="Pfam" id="PF00171"/>
    </source>
</evidence>
<dbReference type="InterPro" id="IPR016161">
    <property type="entry name" value="Ald_DH/histidinol_DH"/>
</dbReference>
<dbReference type="Gene3D" id="3.40.605.10">
    <property type="entry name" value="Aldehyde Dehydrogenase, Chain A, domain 1"/>
    <property type="match status" value="1"/>
</dbReference>
<feature type="domain" description="Aldehyde dehydrogenase" evidence="4">
    <location>
        <begin position="3"/>
        <end position="447"/>
    </location>
</feature>
<accession>A0A1T5MM84</accession>
<dbReference type="AlphaFoldDB" id="A0A1T5MM84"/>
<dbReference type="PANTHER" id="PTHR43217:SF1">
    <property type="entry name" value="SUCCINATE SEMIALDEHYDE DEHYDROGENASE [NAD(P)+] SAD"/>
    <property type="match status" value="1"/>
</dbReference>
<dbReference type="InterPro" id="IPR047110">
    <property type="entry name" value="GABD/Sad-like"/>
</dbReference>
<keyword evidence="2" id="KW-0521">NADP</keyword>
<organism evidence="5 6">
    <name type="scientific">Ohtaekwangia koreensis</name>
    <dbReference type="NCBI Taxonomy" id="688867"/>
    <lineage>
        <taxon>Bacteria</taxon>
        <taxon>Pseudomonadati</taxon>
        <taxon>Bacteroidota</taxon>
        <taxon>Cytophagia</taxon>
        <taxon>Cytophagales</taxon>
        <taxon>Fulvivirgaceae</taxon>
        <taxon>Ohtaekwangia</taxon>
    </lineage>
</organism>
<dbReference type="EMBL" id="FUZU01000005">
    <property type="protein sequence ID" value="SKC89322.1"/>
    <property type="molecule type" value="Genomic_DNA"/>
</dbReference>